<dbReference type="Gene3D" id="3.40.50.300">
    <property type="entry name" value="P-loop containing nucleotide triphosphate hydrolases"/>
    <property type="match status" value="1"/>
</dbReference>
<dbReference type="SUPFAM" id="SSF52540">
    <property type="entry name" value="P-loop containing nucleoside triphosphate hydrolases"/>
    <property type="match status" value="1"/>
</dbReference>
<dbReference type="InterPro" id="IPR027417">
    <property type="entry name" value="P-loop_NTPase"/>
</dbReference>
<dbReference type="GO" id="GO:0016787">
    <property type="term" value="F:hydrolase activity"/>
    <property type="evidence" value="ECO:0007669"/>
    <property type="project" value="InterPro"/>
</dbReference>
<dbReference type="Pfam" id="PF04851">
    <property type="entry name" value="ResIII"/>
    <property type="match status" value="1"/>
</dbReference>
<evidence type="ECO:0000313" key="3">
    <source>
        <dbReference type="Proteomes" id="UP000198757"/>
    </source>
</evidence>
<dbReference type="STRING" id="1285928.SAMN04487894_1234"/>
<dbReference type="GO" id="GO:0003677">
    <property type="term" value="F:DNA binding"/>
    <property type="evidence" value="ECO:0007669"/>
    <property type="project" value="InterPro"/>
</dbReference>
<dbReference type="OrthoDB" id="642699at2"/>
<organism evidence="2 3">
    <name type="scientific">Niabella drilacis (strain DSM 25811 / CCM 8410 / CCUG 62505 / LMG 26954 / E90)</name>
    <dbReference type="NCBI Taxonomy" id="1285928"/>
    <lineage>
        <taxon>Bacteria</taxon>
        <taxon>Pseudomonadati</taxon>
        <taxon>Bacteroidota</taxon>
        <taxon>Chitinophagia</taxon>
        <taxon>Chitinophagales</taxon>
        <taxon>Chitinophagaceae</taxon>
        <taxon>Niabella</taxon>
    </lineage>
</organism>
<dbReference type="Proteomes" id="UP000198757">
    <property type="component" value="Unassembled WGS sequence"/>
</dbReference>
<reference evidence="3" key="1">
    <citation type="submission" date="2016-10" db="EMBL/GenBank/DDBJ databases">
        <authorList>
            <person name="Varghese N."/>
            <person name="Submissions S."/>
        </authorList>
    </citation>
    <scope>NUCLEOTIDE SEQUENCE [LARGE SCALE GENOMIC DNA]</scope>
    <source>
        <strain evidence="3">DSM 25811 / CCM 8410 / LMG 26954 / E90</strain>
    </source>
</reference>
<protein>
    <submittedName>
        <fullName evidence="2">Type III restriction enzyme, res subunit</fullName>
    </submittedName>
</protein>
<proteinExistence type="predicted"/>
<evidence type="ECO:0000259" key="1">
    <source>
        <dbReference type="Pfam" id="PF04851"/>
    </source>
</evidence>
<evidence type="ECO:0000313" key="2">
    <source>
        <dbReference type="EMBL" id="SDE13861.1"/>
    </source>
</evidence>
<dbReference type="GO" id="GO:0005524">
    <property type="term" value="F:ATP binding"/>
    <property type="evidence" value="ECO:0007669"/>
    <property type="project" value="InterPro"/>
</dbReference>
<keyword evidence="3" id="KW-1185">Reference proteome</keyword>
<dbReference type="EMBL" id="FMZO01000023">
    <property type="protein sequence ID" value="SDE13861.1"/>
    <property type="molecule type" value="Genomic_DNA"/>
</dbReference>
<dbReference type="AlphaFoldDB" id="A0A1G7AGB4"/>
<accession>A0A1G7AGB4</accession>
<dbReference type="RefSeq" id="WP_090393130.1">
    <property type="nucleotide sequence ID" value="NZ_FMZO01000023.1"/>
</dbReference>
<dbReference type="InterPro" id="IPR006935">
    <property type="entry name" value="Helicase/UvrB_N"/>
</dbReference>
<sequence length="878" mass="101402">MSIKTTPVKKATLPIEYKMLSAEDFEKDYLVKDNKTTYIEPNPSGYISDTLIGEVDLYERNTVAINCGVGQGKSTTCINLAKQYYAKVDENGEREFTIVFATPYISILNQYHRLLVESDSGISDSDIYLYTSIDETSDFRKIAKTPIHLITINSLLGNYGEEAFLQAKLKRSYLDNIIFHCERKKKKVIFFFDEIHEGVRSFKQRFIWNLWKWQEVISKIFVLSATFSESAKIILKYLADLTDDRIQLVESRRVRISQKLVPLNICLINGSYHANNEEIANIIQQEVDKGKRIHILSYSENLASEMVLGIKNNNTYDPTSVSKILKNNPSHEELRLCTGETGVSFDEQFWNIGTNFKTGINITRANTSFIIILPHMRSYDSKNRDSMGIFTEGSNTIIQAIARMRTAINNEILLIMPPPKRLIQNERLSGGLSDYLKRVSVVPVLRQLKLFKESAKYHNINSQLKLLERFDAQRRSVISKGFSNFNFRSMYIKKRSETKPKLDYPDLQEFVMEDGDRYLYSSFEIFGSNLSAYAIWAAFNNQFENATLQNVLYKDKVILKEGGIVQKILEIFNSQLSGDSHSGFTSEKKLFEILYAYFTEAIATEVKKNGKKHYITAAKSPEFKKALITVVKLIKRPTERFRSQVYPSGGTQNAIDYFIDRNTYILAALNSVQNDLLLVGENHVIDHHLSDNDQLFLNQYRKLYLFAELYKKNAVFTSTNGKRYILKKNDILEKELFSVEQQLYFLDILKYLRENDFFFRDDTFSFFQWTSGLDIPTLRTSEVDLKKYFGKAIDTLRDILFTTKPTTLSERTLLTNTNNIEITNLKSKPYEITKEHDYINISALNLVYNSSIPFIESTAYNHFEFPENPNDCETIGTL</sequence>
<name>A0A1G7AGB4_NIADE</name>
<feature type="domain" description="Helicase/UvrB N-terminal" evidence="1">
    <location>
        <begin position="59"/>
        <end position="227"/>
    </location>
</feature>
<gene>
    <name evidence="2" type="ORF">SAMN04487894_1234</name>
</gene>